<keyword evidence="4 9" id="KW-0732">Signal</keyword>
<evidence type="ECO:0000256" key="8">
    <source>
        <dbReference type="ARBA" id="ARBA00022825"/>
    </source>
</evidence>
<reference evidence="11 12" key="1">
    <citation type="submission" date="2024-06" db="EMBL/GenBank/DDBJ databases">
        <title>Genomic Encyclopedia of Type Strains, Phase IV (KMG-IV): sequencing the most valuable type-strain genomes for metagenomic binning, comparative biology and taxonomic classification.</title>
        <authorList>
            <person name="Goeker M."/>
        </authorList>
    </citation>
    <scope>NUCLEOTIDE SEQUENCE [LARGE SCALE GENOMIC DNA]</scope>
    <source>
        <strain evidence="11 12">DSM 29780</strain>
    </source>
</reference>
<comment type="caution">
    <text evidence="11">The sequence shown here is derived from an EMBL/GenBank/DDBJ whole genome shotgun (WGS) entry which is preliminary data.</text>
</comment>
<dbReference type="NCBIfam" id="TIGR02037">
    <property type="entry name" value="degP_htrA_DO"/>
    <property type="match status" value="1"/>
</dbReference>
<dbReference type="InterPro" id="IPR011782">
    <property type="entry name" value="Pept_S1C_Do"/>
</dbReference>
<keyword evidence="5" id="KW-0677">Repeat</keyword>
<dbReference type="InterPro" id="IPR036034">
    <property type="entry name" value="PDZ_sf"/>
</dbReference>
<protein>
    <submittedName>
        <fullName evidence="11">Do/DeqQ family serine protease</fullName>
    </submittedName>
</protein>
<gene>
    <name evidence="11" type="ORF">ABID16_000560</name>
</gene>
<dbReference type="EMBL" id="JBEPMB010000001">
    <property type="protein sequence ID" value="MET3612255.1"/>
    <property type="molecule type" value="Genomic_DNA"/>
</dbReference>
<dbReference type="RefSeq" id="WP_354554828.1">
    <property type="nucleotide sequence ID" value="NZ_JBEPMB010000001.1"/>
</dbReference>
<dbReference type="Gene3D" id="2.40.10.120">
    <property type="match status" value="1"/>
</dbReference>
<dbReference type="InterPro" id="IPR041489">
    <property type="entry name" value="PDZ_6"/>
</dbReference>
<dbReference type="PANTHER" id="PTHR22939">
    <property type="entry name" value="SERINE PROTEASE FAMILY S1C HTRA-RELATED"/>
    <property type="match status" value="1"/>
</dbReference>
<dbReference type="GO" id="GO:0006508">
    <property type="term" value="P:proteolysis"/>
    <property type="evidence" value="ECO:0007669"/>
    <property type="project" value="UniProtKB-KW"/>
</dbReference>
<dbReference type="Proteomes" id="UP001549047">
    <property type="component" value="Unassembled WGS sequence"/>
</dbReference>
<evidence type="ECO:0000256" key="5">
    <source>
        <dbReference type="ARBA" id="ARBA00022737"/>
    </source>
</evidence>
<feature type="chain" id="PRO_5045099827" evidence="9">
    <location>
        <begin position="23"/>
        <end position="466"/>
    </location>
</feature>
<evidence type="ECO:0000256" key="6">
    <source>
        <dbReference type="ARBA" id="ARBA00022764"/>
    </source>
</evidence>
<accession>A0ABV2IUT9</accession>
<feature type="domain" description="PDZ" evidence="10">
    <location>
        <begin position="355"/>
        <end position="435"/>
    </location>
</feature>
<evidence type="ECO:0000256" key="3">
    <source>
        <dbReference type="ARBA" id="ARBA00022670"/>
    </source>
</evidence>
<keyword evidence="6" id="KW-0574">Periplasm</keyword>
<dbReference type="PRINTS" id="PR00834">
    <property type="entry name" value="PROTEASES2C"/>
</dbReference>
<dbReference type="InterPro" id="IPR001940">
    <property type="entry name" value="Peptidase_S1C"/>
</dbReference>
<dbReference type="SUPFAM" id="SSF50494">
    <property type="entry name" value="Trypsin-like serine proteases"/>
    <property type="match status" value="1"/>
</dbReference>
<dbReference type="PROSITE" id="PS50106">
    <property type="entry name" value="PDZ"/>
    <property type="match status" value="2"/>
</dbReference>
<dbReference type="InterPro" id="IPR009003">
    <property type="entry name" value="Peptidase_S1_PA"/>
</dbReference>
<dbReference type="GO" id="GO:0008233">
    <property type="term" value="F:peptidase activity"/>
    <property type="evidence" value="ECO:0007669"/>
    <property type="project" value="UniProtKB-KW"/>
</dbReference>
<organism evidence="11 12">
    <name type="scientific">Rhizobium aquaticum</name>
    <dbReference type="NCBI Taxonomy" id="1549636"/>
    <lineage>
        <taxon>Bacteria</taxon>
        <taxon>Pseudomonadati</taxon>
        <taxon>Pseudomonadota</taxon>
        <taxon>Alphaproteobacteria</taxon>
        <taxon>Hyphomicrobiales</taxon>
        <taxon>Rhizobiaceae</taxon>
        <taxon>Rhizobium/Agrobacterium group</taxon>
        <taxon>Rhizobium</taxon>
    </lineage>
</organism>
<keyword evidence="12" id="KW-1185">Reference proteome</keyword>
<dbReference type="SMART" id="SM00228">
    <property type="entry name" value="PDZ"/>
    <property type="match status" value="2"/>
</dbReference>
<evidence type="ECO:0000313" key="11">
    <source>
        <dbReference type="EMBL" id="MET3612255.1"/>
    </source>
</evidence>
<dbReference type="InterPro" id="IPR001478">
    <property type="entry name" value="PDZ"/>
</dbReference>
<proteinExistence type="inferred from homology"/>
<evidence type="ECO:0000256" key="4">
    <source>
        <dbReference type="ARBA" id="ARBA00022729"/>
    </source>
</evidence>
<dbReference type="Pfam" id="PF17820">
    <property type="entry name" value="PDZ_6"/>
    <property type="match status" value="1"/>
</dbReference>
<evidence type="ECO:0000256" key="7">
    <source>
        <dbReference type="ARBA" id="ARBA00022801"/>
    </source>
</evidence>
<name>A0ABV2IUT9_9HYPH</name>
<dbReference type="Pfam" id="PF13180">
    <property type="entry name" value="PDZ_2"/>
    <property type="match status" value="1"/>
</dbReference>
<dbReference type="SUPFAM" id="SSF50156">
    <property type="entry name" value="PDZ domain-like"/>
    <property type="match status" value="2"/>
</dbReference>
<evidence type="ECO:0000256" key="2">
    <source>
        <dbReference type="ARBA" id="ARBA00010541"/>
    </source>
</evidence>
<evidence type="ECO:0000256" key="9">
    <source>
        <dbReference type="SAM" id="SignalP"/>
    </source>
</evidence>
<dbReference type="Pfam" id="PF13365">
    <property type="entry name" value="Trypsin_2"/>
    <property type="match status" value="1"/>
</dbReference>
<comment type="similarity">
    <text evidence="2">Belongs to the peptidase S1C family.</text>
</comment>
<dbReference type="Gene3D" id="2.30.42.10">
    <property type="match status" value="2"/>
</dbReference>
<keyword evidence="8" id="KW-0720">Serine protease</keyword>
<keyword evidence="3 11" id="KW-0645">Protease</keyword>
<dbReference type="PANTHER" id="PTHR22939:SF129">
    <property type="entry name" value="SERINE PROTEASE HTRA2, MITOCHONDRIAL"/>
    <property type="match status" value="1"/>
</dbReference>
<comment type="subcellular location">
    <subcellularLocation>
        <location evidence="1">Periplasm</location>
    </subcellularLocation>
</comment>
<sequence>MNFKIPAVFAAALLVAGGLAFTAVSEDVRKLPESQAEVRLSYAPLVKQTAPSVVNVYAERTVVRSTIFDNDPFFRQFFGGGQGRRQTESSLGSGVIVGENGIVITNNHVIEGADDIKVALSDGREFKSKVMLKDDKVDLAVLKIDTTEKLPPLPLGDSDKLEVGDIVLAIGDPFGVGQTVTSGIVSGLARGNIGVSDFGFFIQTDASINPGNSGGALVDMKGELIGINSAIFSKGGGSNGIGFAIPANLAKVFIAAAERGDKAFERPYVGASFDAVSADVADALGLKRAGGAFITKVAKGGPAEQAGLVKGDTVIALNGIPIQHPDALGYRMLTAGLGSDVKLTVYRDGKEREVSLKLDRAPENPPRDERRIDGRNPFAGIVAVNLSPRVADELQMPGDNTGVAIRKVEDGSPADQLGFAKGDIIVSVNGTAIEDTKTLAQMANSDPNIWRVEINRGGQRIRQVFR</sequence>
<evidence type="ECO:0000313" key="12">
    <source>
        <dbReference type="Proteomes" id="UP001549047"/>
    </source>
</evidence>
<keyword evidence="7" id="KW-0378">Hydrolase</keyword>
<evidence type="ECO:0000259" key="10">
    <source>
        <dbReference type="PROSITE" id="PS50106"/>
    </source>
</evidence>
<feature type="domain" description="PDZ" evidence="10">
    <location>
        <begin position="284"/>
        <end position="349"/>
    </location>
</feature>
<feature type="signal peptide" evidence="9">
    <location>
        <begin position="1"/>
        <end position="22"/>
    </location>
</feature>
<evidence type="ECO:0000256" key="1">
    <source>
        <dbReference type="ARBA" id="ARBA00004418"/>
    </source>
</evidence>